<evidence type="ECO:0000256" key="7">
    <source>
        <dbReference type="SAM" id="Phobius"/>
    </source>
</evidence>
<name>A0A2N0V0U5_9FIRM</name>
<feature type="transmembrane region" description="Helical" evidence="7">
    <location>
        <begin position="314"/>
        <end position="334"/>
    </location>
</feature>
<feature type="transmembrane region" description="Helical" evidence="7">
    <location>
        <begin position="163"/>
        <end position="185"/>
    </location>
</feature>
<dbReference type="Proteomes" id="UP000233425">
    <property type="component" value="Unassembled WGS sequence"/>
</dbReference>
<feature type="transmembrane region" description="Helical" evidence="7">
    <location>
        <begin position="54"/>
        <end position="77"/>
    </location>
</feature>
<dbReference type="InterPro" id="IPR048279">
    <property type="entry name" value="MdtK-like"/>
</dbReference>
<evidence type="ECO:0000313" key="8">
    <source>
        <dbReference type="EMBL" id="PKD32815.1"/>
    </source>
</evidence>
<feature type="transmembrane region" description="Helical" evidence="7">
    <location>
        <begin position="275"/>
        <end position="302"/>
    </location>
</feature>
<dbReference type="GO" id="GO:0015297">
    <property type="term" value="F:antiporter activity"/>
    <property type="evidence" value="ECO:0007669"/>
    <property type="project" value="InterPro"/>
</dbReference>
<dbReference type="GO" id="GO:0005886">
    <property type="term" value="C:plasma membrane"/>
    <property type="evidence" value="ECO:0007669"/>
    <property type="project" value="UniProtKB-SubCell"/>
</dbReference>
<evidence type="ECO:0000256" key="1">
    <source>
        <dbReference type="ARBA" id="ARBA00004651"/>
    </source>
</evidence>
<evidence type="ECO:0000256" key="3">
    <source>
        <dbReference type="ARBA" id="ARBA00022475"/>
    </source>
</evidence>
<sequence>MATSIYAKPIKAGTILKFTLPTILMMVFMSLYTVVDGIVVANCVGSDALSAINIVYPFTLVFMAVGLMFSTGSNAIIAKKMGEGKQDEANRLMSGVAITATVISVIIAVLFTIFAEPMYMMFGSNEKILPYCIDYGSVMIPYGFVMCWQMLNQSYLVTADKPHIMLIFSILSGCTNIVLDILFMAVWGIGIIGAGLGTIIGMAVGAIPLLLFFNKKQALHFGKPEFKVKEILFAMANGSSEAVTNLSTAVTTALFNIQMMQFAGAKGVAAISAILYIHFIFTAVSFGFTSGVSPIISFNYGAQNHEKLQKLFRLCIKITLIISLAMIAASEIFAEPLVRIFSAGDEELQQIALGGFRIFAINYLLCGTNIFASGLFTALNNGKISAVISVARTLVFECAAMLILPMFIGINGVWLALPAAELCAVAISVTFIVKNARKYHLIKG</sequence>
<comment type="caution">
    <text evidence="8">The sequence shown here is derived from an EMBL/GenBank/DDBJ whole genome shotgun (WGS) entry which is preliminary data.</text>
</comment>
<evidence type="ECO:0000313" key="9">
    <source>
        <dbReference type="Proteomes" id="UP000233425"/>
    </source>
</evidence>
<dbReference type="GO" id="GO:0042910">
    <property type="term" value="F:xenobiotic transmembrane transporter activity"/>
    <property type="evidence" value="ECO:0007669"/>
    <property type="project" value="InterPro"/>
</dbReference>
<dbReference type="InterPro" id="IPR051327">
    <property type="entry name" value="MATE_MepA_subfamily"/>
</dbReference>
<dbReference type="InterPro" id="IPR002528">
    <property type="entry name" value="MATE_fam"/>
</dbReference>
<feature type="transmembrane region" description="Helical" evidence="7">
    <location>
        <begin position="128"/>
        <end position="151"/>
    </location>
</feature>
<feature type="transmembrane region" description="Helical" evidence="7">
    <location>
        <begin position="234"/>
        <end position="255"/>
    </location>
</feature>
<dbReference type="RefSeq" id="WP_101028218.1">
    <property type="nucleotide sequence ID" value="NZ_CABMMZ010000012.1"/>
</dbReference>
<proteinExistence type="predicted"/>
<comment type="subcellular location">
    <subcellularLocation>
        <location evidence="1">Cell membrane</location>
        <topology evidence="1">Multi-pass membrane protein</topology>
    </subcellularLocation>
</comment>
<feature type="transmembrane region" description="Helical" evidence="7">
    <location>
        <begin position="386"/>
        <end position="408"/>
    </location>
</feature>
<dbReference type="PIRSF" id="PIRSF006603">
    <property type="entry name" value="DinF"/>
    <property type="match status" value="1"/>
</dbReference>
<dbReference type="PANTHER" id="PTHR43823:SF3">
    <property type="entry name" value="MULTIDRUG EXPORT PROTEIN MEPA"/>
    <property type="match status" value="1"/>
</dbReference>
<accession>A0A2N0V0U5</accession>
<keyword evidence="4 7" id="KW-0812">Transmembrane</keyword>
<feature type="transmembrane region" description="Helical" evidence="7">
    <location>
        <begin position="98"/>
        <end position="122"/>
    </location>
</feature>
<feature type="transmembrane region" description="Helical" evidence="7">
    <location>
        <begin position="191"/>
        <end position="213"/>
    </location>
</feature>
<evidence type="ECO:0000256" key="6">
    <source>
        <dbReference type="ARBA" id="ARBA00023136"/>
    </source>
</evidence>
<keyword evidence="9" id="KW-1185">Reference proteome</keyword>
<gene>
    <name evidence="8" type="primary">mepA_1</name>
    <name evidence="8" type="ORF">RBATCC27255_00028</name>
</gene>
<dbReference type="Pfam" id="PF01554">
    <property type="entry name" value="MatE"/>
    <property type="match status" value="2"/>
</dbReference>
<keyword evidence="3" id="KW-1003">Cell membrane</keyword>
<feature type="transmembrane region" description="Helical" evidence="7">
    <location>
        <begin position="414"/>
        <end position="433"/>
    </location>
</feature>
<protein>
    <submittedName>
        <fullName evidence="8">Multidrug export protein MepA</fullName>
    </submittedName>
</protein>
<evidence type="ECO:0000256" key="5">
    <source>
        <dbReference type="ARBA" id="ARBA00022989"/>
    </source>
</evidence>
<keyword evidence="6 7" id="KW-0472">Membrane</keyword>
<feature type="transmembrane region" description="Helical" evidence="7">
    <location>
        <begin position="354"/>
        <end position="379"/>
    </location>
</feature>
<dbReference type="EMBL" id="NNSR01000012">
    <property type="protein sequence ID" value="PKD32815.1"/>
    <property type="molecule type" value="Genomic_DNA"/>
</dbReference>
<evidence type="ECO:0000256" key="2">
    <source>
        <dbReference type="ARBA" id="ARBA00022448"/>
    </source>
</evidence>
<dbReference type="PANTHER" id="PTHR43823">
    <property type="entry name" value="SPORULATION PROTEIN YKVU"/>
    <property type="match status" value="1"/>
</dbReference>
<keyword evidence="2" id="KW-0813">Transport</keyword>
<reference evidence="8" key="1">
    <citation type="journal article" date="2018" name="Environ. Microbiol.">
        <title>Sporulation capability and amylosome conservation among diverse human colonic and rumen isolates of the keystone starch-degrader Ruminococcus bromii.</title>
        <authorList>
            <person name="Mukhopadhya I."/>
            <person name="Morais S."/>
            <person name="Laverde-Gomez J."/>
            <person name="Sheridan P.O."/>
            <person name="Walker A.W."/>
            <person name="Kelly W."/>
            <person name="Klieve A.V."/>
            <person name="Ouwerkerk D."/>
            <person name="Duncan S.H."/>
            <person name="Louis P."/>
            <person name="Koropatkin N."/>
            <person name="Cockburn D."/>
            <person name="Kibler R."/>
            <person name="Cooper P.J."/>
            <person name="Sandoval C."/>
            <person name="Crost E."/>
            <person name="Juge N."/>
            <person name="Bayer E.A."/>
            <person name="Flint H.J."/>
        </authorList>
    </citation>
    <scope>NUCLEOTIDE SEQUENCE [LARGE SCALE GENOMIC DNA]</scope>
    <source>
        <strain evidence="8">ATCC 27255</strain>
    </source>
</reference>
<feature type="transmembrane region" description="Helical" evidence="7">
    <location>
        <begin position="12"/>
        <end position="34"/>
    </location>
</feature>
<evidence type="ECO:0000256" key="4">
    <source>
        <dbReference type="ARBA" id="ARBA00022692"/>
    </source>
</evidence>
<organism evidence="8 9">
    <name type="scientific">Ruminococcus bromii</name>
    <dbReference type="NCBI Taxonomy" id="40518"/>
    <lineage>
        <taxon>Bacteria</taxon>
        <taxon>Bacillati</taxon>
        <taxon>Bacillota</taxon>
        <taxon>Clostridia</taxon>
        <taxon>Eubacteriales</taxon>
        <taxon>Oscillospiraceae</taxon>
        <taxon>Ruminococcus</taxon>
    </lineage>
</organism>
<keyword evidence="5 7" id="KW-1133">Transmembrane helix</keyword>
<dbReference type="AlphaFoldDB" id="A0A2N0V0U5"/>